<evidence type="ECO:0000313" key="1">
    <source>
        <dbReference type="EMBL" id="KAF3589932.1"/>
    </source>
</evidence>
<comment type="caution">
    <text evidence="1">The sequence shown here is derived from an EMBL/GenBank/DDBJ whole genome shotgun (WGS) entry which is preliminary data.</text>
</comment>
<gene>
    <name evidence="1" type="ORF">F2Q69_00028485</name>
</gene>
<organism evidence="1 2">
    <name type="scientific">Brassica cretica</name>
    <name type="common">Mustard</name>
    <dbReference type="NCBI Taxonomy" id="69181"/>
    <lineage>
        <taxon>Eukaryota</taxon>
        <taxon>Viridiplantae</taxon>
        <taxon>Streptophyta</taxon>
        <taxon>Embryophyta</taxon>
        <taxon>Tracheophyta</taxon>
        <taxon>Spermatophyta</taxon>
        <taxon>Magnoliopsida</taxon>
        <taxon>eudicotyledons</taxon>
        <taxon>Gunneridae</taxon>
        <taxon>Pentapetalae</taxon>
        <taxon>rosids</taxon>
        <taxon>malvids</taxon>
        <taxon>Brassicales</taxon>
        <taxon>Brassicaceae</taxon>
        <taxon>Brassiceae</taxon>
        <taxon>Brassica</taxon>
    </lineage>
</organism>
<dbReference type="AlphaFoldDB" id="A0A8S9SCT1"/>
<dbReference type="EMBL" id="QGKX02000088">
    <property type="protein sequence ID" value="KAF3589932.1"/>
    <property type="molecule type" value="Genomic_DNA"/>
</dbReference>
<protein>
    <submittedName>
        <fullName evidence="1">Uncharacterized protein</fullName>
    </submittedName>
</protein>
<accession>A0A8S9SCT1</accession>
<evidence type="ECO:0000313" key="2">
    <source>
        <dbReference type="Proteomes" id="UP000712600"/>
    </source>
</evidence>
<reference evidence="1" key="1">
    <citation type="submission" date="2019-12" db="EMBL/GenBank/DDBJ databases">
        <title>Genome sequencing and annotation of Brassica cretica.</title>
        <authorList>
            <person name="Studholme D.J."/>
            <person name="Sarris P."/>
        </authorList>
    </citation>
    <scope>NUCLEOTIDE SEQUENCE</scope>
    <source>
        <strain evidence="1">PFS-109/04</strain>
        <tissue evidence="1">Leaf</tissue>
    </source>
</reference>
<proteinExistence type="predicted"/>
<sequence>MPFLPPHPIFPLLWVRGLPSFCSPLTKSFERTMTLFLLVSRRRCDSWWFKSVFMVSRSRSLFNWLDLFLGFAARGGSEKVLPSLLVCGDSLSELKGFHYLRGESQVEVCRQSWCLTRFKAHKGLVCSFKNGHLWPWETPATSYHFGSPLLRFLLVTLEDDLDLFSKFLSLGPIGLLETYWSDYGGDFKPSLFLHFRRWMRNKRSWLVKSLREVTPAACSFGLETRAGVARRSSWSLRPCSSLHKIRAVAIPSSNLVALHSTRLKNAERVSKLAPVWPLYTSLFQSGCIRSLQHLAPIPISPR</sequence>
<dbReference type="Proteomes" id="UP000712600">
    <property type="component" value="Unassembled WGS sequence"/>
</dbReference>
<name>A0A8S9SCT1_BRACR</name>